<keyword evidence="5" id="KW-1185">Reference proteome</keyword>
<feature type="non-terminal residue" evidence="4">
    <location>
        <position position="297"/>
    </location>
</feature>
<evidence type="ECO:0000256" key="1">
    <source>
        <dbReference type="ARBA" id="ARBA00023054"/>
    </source>
</evidence>
<dbReference type="Proteomes" id="UP001448207">
    <property type="component" value="Unassembled WGS sequence"/>
</dbReference>
<dbReference type="CDD" id="cd21044">
    <property type="entry name" value="Rab11BD_RAB3IP_like"/>
    <property type="match status" value="1"/>
</dbReference>
<comment type="caution">
    <text evidence="4">The sequence shown here is derived from an EMBL/GenBank/DDBJ whole genome shotgun (WGS) entry which is preliminary data.</text>
</comment>
<evidence type="ECO:0000259" key="3">
    <source>
        <dbReference type="Pfam" id="PF06428"/>
    </source>
</evidence>
<evidence type="ECO:0000256" key="2">
    <source>
        <dbReference type="SAM" id="Coils"/>
    </source>
</evidence>
<dbReference type="EMBL" id="JBCLYO010000013">
    <property type="protein sequence ID" value="KAL0083632.1"/>
    <property type="molecule type" value="Genomic_DNA"/>
</dbReference>
<protein>
    <recommendedName>
        <fullName evidence="3">GDP/GTP exchange factor Sec2 N-terminal domain-containing protein</fullName>
    </recommendedName>
</protein>
<dbReference type="SUPFAM" id="SSF144284">
    <property type="entry name" value="Sec2 N-terminal region"/>
    <property type="match status" value="1"/>
</dbReference>
<feature type="domain" description="GDP/GTP exchange factor Sec2 N-terminal" evidence="3">
    <location>
        <begin position="10"/>
        <end position="109"/>
    </location>
</feature>
<gene>
    <name evidence="4" type="ORF">J3Q64DRAFT_1606095</name>
</gene>
<evidence type="ECO:0000313" key="4">
    <source>
        <dbReference type="EMBL" id="KAL0083632.1"/>
    </source>
</evidence>
<name>A0ABR3AYB1_PHYBL</name>
<keyword evidence="1 2" id="KW-0175">Coiled coil</keyword>
<dbReference type="InterPro" id="IPR009449">
    <property type="entry name" value="Sec2_N"/>
</dbReference>
<dbReference type="PANTHER" id="PTHR14430:SF0">
    <property type="entry name" value="SEC2P DOMAIN-CONTAINING PROTEIN"/>
    <property type="match status" value="1"/>
</dbReference>
<reference evidence="4 5" key="1">
    <citation type="submission" date="2024-04" db="EMBL/GenBank/DDBJ databases">
        <title>Symmetric and asymmetric DNA N6-adenine methylation regulates different biological responses in Mucorales.</title>
        <authorList>
            <consortium name="Lawrence Berkeley National Laboratory"/>
            <person name="Lax C."/>
            <person name="Mondo S.J."/>
            <person name="Osorio-Concepcion M."/>
            <person name="Muszewska A."/>
            <person name="Corrochano-Luque M."/>
            <person name="Gutierrez G."/>
            <person name="Riley R."/>
            <person name="Lipzen A."/>
            <person name="Guo J."/>
            <person name="Hundley H."/>
            <person name="Amirebrahimi M."/>
            <person name="Ng V."/>
            <person name="Lorenzo-Gutierrez D."/>
            <person name="Binder U."/>
            <person name="Yang J."/>
            <person name="Song Y."/>
            <person name="Canovas D."/>
            <person name="Navarro E."/>
            <person name="Freitag M."/>
            <person name="Gabaldon T."/>
            <person name="Grigoriev I.V."/>
            <person name="Corrochano L.M."/>
            <person name="Nicolas F.E."/>
            <person name="Garre V."/>
        </authorList>
    </citation>
    <scope>NUCLEOTIDE SEQUENCE [LARGE SCALE GENOMIC DNA]</scope>
    <source>
        <strain evidence="4 5">L51</strain>
    </source>
</reference>
<feature type="non-terminal residue" evidence="4">
    <location>
        <position position="1"/>
    </location>
</feature>
<dbReference type="InterPro" id="IPR040351">
    <property type="entry name" value="RAB3IL/RAB3IP/Sec2"/>
</dbReference>
<dbReference type="Gene3D" id="6.10.140.910">
    <property type="match status" value="1"/>
</dbReference>
<accession>A0ABR3AYB1</accession>
<dbReference type="PANTHER" id="PTHR14430">
    <property type="entry name" value="RABIN3-RELATED"/>
    <property type="match status" value="1"/>
</dbReference>
<proteinExistence type="predicted"/>
<dbReference type="Pfam" id="PF25555">
    <property type="entry name" value="RAB3A-like_C"/>
    <property type="match status" value="1"/>
</dbReference>
<feature type="coiled-coil region" evidence="2">
    <location>
        <begin position="1"/>
        <end position="110"/>
    </location>
</feature>
<dbReference type="Pfam" id="PF06428">
    <property type="entry name" value="Sec2p"/>
    <property type="match status" value="1"/>
</dbReference>
<evidence type="ECO:0000313" key="5">
    <source>
        <dbReference type="Proteomes" id="UP001448207"/>
    </source>
</evidence>
<organism evidence="4 5">
    <name type="scientific">Phycomyces blakesleeanus</name>
    <dbReference type="NCBI Taxonomy" id="4837"/>
    <lineage>
        <taxon>Eukaryota</taxon>
        <taxon>Fungi</taxon>
        <taxon>Fungi incertae sedis</taxon>
        <taxon>Mucoromycota</taxon>
        <taxon>Mucoromycotina</taxon>
        <taxon>Mucoromycetes</taxon>
        <taxon>Mucorales</taxon>
        <taxon>Phycomycetaceae</taxon>
        <taxon>Phycomyces</taxon>
    </lineage>
</organism>
<sequence>IRELEQQLSYKIREIEALQAKLVALKSQCKIETQQADNASKAKQHLESELEDLSRCLFEQANAMVACERRERDAAEQRTRQVTHELGLVREQLDHEHTQLSELRHRLENESSHPSSDINQPSLGHLIPIPRALSVFEAFLSQLATTPMDQINRLYFIKQCVERDIEPCLRLGPKSRLSVRRLLDTIVHQPCFIERHDRLLYQTQQNDHRTSFSISNGTSTLGRKNSSSKDVFRFRLRDQDQEWQWLDRACRDRLVAVCDFYVFVRHLRLGLHGPRPIQSLFEESVWLRLGMFWARSG</sequence>